<keyword evidence="3" id="KW-0378">Hydrolase</keyword>
<sequence>MSARENDLLRIQEIYDVATQTIVQLNELHISREQFVRPASAQEALIGEGLANRVFRAAEEGGRLSQVFGEYGFELREMSGLRNRLAHAYGTVDMHVVWDVLQHDFPKLVAACEAYCEERGIALARTWGGPQAASEAPDPGEGSVPRQ</sequence>
<evidence type="ECO:0000313" key="5">
    <source>
        <dbReference type="EMBL" id="MEC4176509.1"/>
    </source>
</evidence>
<keyword evidence="6" id="KW-1185">Reference proteome</keyword>
<evidence type="ECO:0000256" key="3">
    <source>
        <dbReference type="ARBA" id="ARBA00022801"/>
    </source>
</evidence>
<dbReference type="EMBL" id="JAYMFF010000016">
    <property type="protein sequence ID" value="MEC4176509.1"/>
    <property type="molecule type" value="Genomic_DNA"/>
</dbReference>
<name>A0ABU6IJC7_9ACTN</name>
<evidence type="ECO:0000313" key="6">
    <source>
        <dbReference type="Proteomes" id="UP001349994"/>
    </source>
</evidence>
<dbReference type="Pfam" id="PF01934">
    <property type="entry name" value="HepT-like"/>
    <property type="match status" value="1"/>
</dbReference>
<organism evidence="5 6">
    <name type="scientific">Adlercreutzia wanghongyangiae</name>
    <dbReference type="NCBI Taxonomy" id="3111451"/>
    <lineage>
        <taxon>Bacteria</taxon>
        <taxon>Bacillati</taxon>
        <taxon>Actinomycetota</taxon>
        <taxon>Coriobacteriia</taxon>
        <taxon>Eggerthellales</taxon>
        <taxon>Eggerthellaceae</taxon>
        <taxon>Adlercreutzia</taxon>
    </lineage>
</organism>
<dbReference type="Gene3D" id="1.20.120.580">
    <property type="entry name" value="bsu32300-like"/>
    <property type="match status" value="1"/>
</dbReference>
<keyword evidence="1" id="KW-1277">Toxin-antitoxin system</keyword>
<protein>
    <submittedName>
        <fullName evidence="5">HepT-like ribonuclease domain-containing protein</fullName>
    </submittedName>
</protein>
<proteinExistence type="inferred from homology"/>
<reference evidence="5 6" key="1">
    <citation type="submission" date="2024-01" db="EMBL/GenBank/DDBJ databases">
        <title>novel species in genus Adlercreutzia.</title>
        <authorList>
            <person name="Liu X."/>
        </authorList>
    </citation>
    <scope>NUCLEOTIDE SEQUENCE [LARGE SCALE GENOMIC DNA]</scope>
    <source>
        <strain evidence="5 6">R7</strain>
    </source>
</reference>
<comment type="caution">
    <text evidence="5">The sequence shown here is derived from an EMBL/GenBank/DDBJ whole genome shotgun (WGS) entry which is preliminary data.</text>
</comment>
<keyword evidence="2" id="KW-0540">Nuclease</keyword>
<dbReference type="RefSeq" id="WP_338210856.1">
    <property type="nucleotide sequence ID" value="NZ_JAYMFF010000016.1"/>
</dbReference>
<dbReference type="InterPro" id="IPR008201">
    <property type="entry name" value="HepT-like"/>
</dbReference>
<accession>A0ABU6IJC7</accession>
<evidence type="ECO:0000256" key="4">
    <source>
        <dbReference type="ARBA" id="ARBA00024207"/>
    </source>
</evidence>
<comment type="similarity">
    <text evidence="4">Belongs to the HepT RNase toxin family.</text>
</comment>
<dbReference type="Proteomes" id="UP001349994">
    <property type="component" value="Unassembled WGS sequence"/>
</dbReference>
<evidence type="ECO:0000256" key="2">
    <source>
        <dbReference type="ARBA" id="ARBA00022722"/>
    </source>
</evidence>
<gene>
    <name evidence="5" type="ORF">VIN30_08640</name>
</gene>
<evidence type="ECO:0000256" key="1">
    <source>
        <dbReference type="ARBA" id="ARBA00022649"/>
    </source>
</evidence>
<dbReference type="InterPro" id="IPR037038">
    <property type="entry name" value="HepT-like_sf"/>
</dbReference>